<organism evidence="2 3">
    <name type="scientific">Hydrotalea sandarakina</name>
    <dbReference type="NCBI Taxonomy" id="1004304"/>
    <lineage>
        <taxon>Bacteria</taxon>
        <taxon>Pseudomonadati</taxon>
        <taxon>Bacteroidota</taxon>
        <taxon>Chitinophagia</taxon>
        <taxon>Chitinophagales</taxon>
        <taxon>Chitinophagaceae</taxon>
        <taxon>Hydrotalea</taxon>
    </lineage>
</organism>
<dbReference type="InterPro" id="IPR008969">
    <property type="entry name" value="CarboxyPept-like_regulatory"/>
</dbReference>
<dbReference type="SUPFAM" id="SSF49464">
    <property type="entry name" value="Carboxypeptidase regulatory domain-like"/>
    <property type="match status" value="1"/>
</dbReference>
<evidence type="ECO:0000256" key="1">
    <source>
        <dbReference type="SAM" id="SignalP"/>
    </source>
</evidence>
<dbReference type="Proteomes" id="UP000249720">
    <property type="component" value="Unassembled WGS sequence"/>
</dbReference>
<evidence type="ECO:0000313" key="2">
    <source>
        <dbReference type="EMBL" id="PZX61447.1"/>
    </source>
</evidence>
<dbReference type="EMBL" id="QKZV01000007">
    <property type="protein sequence ID" value="PZX61447.1"/>
    <property type="molecule type" value="Genomic_DNA"/>
</dbReference>
<feature type="chain" id="PRO_5016044459" evidence="1">
    <location>
        <begin position="22"/>
        <end position="750"/>
    </location>
</feature>
<dbReference type="RefSeq" id="WP_111296362.1">
    <property type="nucleotide sequence ID" value="NZ_QKZV01000007.1"/>
</dbReference>
<dbReference type="OrthoDB" id="1075473at2"/>
<reference evidence="2 3" key="1">
    <citation type="submission" date="2018-06" db="EMBL/GenBank/DDBJ databases">
        <title>Genomic Encyclopedia of Archaeal and Bacterial Type Strains, Phase II (KMG-II): from individual species to whole genera.</title>
        <authorList>
            <person name="Goeker M."/>
        </authorList>
    </citation>
    <scope>NUCLEOTIDE SEQUENCE [LARGE SCALE GENOMIC DNA]</scope>
    <source>
        <strain evidence="2 3">DSM 23241</strain>
    </source>
</reference>
<dbReference type="Gene3D" id="2.60.40.1120">
    <property type="entry name" value="Carboxypeptidase-like, regulatory domain"/>
    <property type="match status" value="1"/>
</dbReference>
<dbReference type="Pfam" id="PF13715">
    <property type="entry name" value="CarbopepD_reg_2"/>
    <property type="match status" value="1"/>
</dbReference>
<keyword evidence="3" id="KW-1185">Reference proteome</keyword>
<keyword evidence="2" id="KW-0675">Receptor</keyword>
<protein>
    <submittedName>
        <fullName evidence="2">TonB-dependent receptor-like protein</fullName>
    </submittedName>
</protein>
<dbReference type="AlphaFoldDB" id="A0A2W7S294"/>
<sequence length="750" mass="83987">MRTFFIPLIVLGLFTASLTKAQTKVTGLVTDLKGHPLHGVGITLLGTYDGTITDSTGQFAFVTLEKGDKIVEAKIMGYTIKQEKVVLGTASNALINLHFELREEVSELKAVSVTAGSFAAGDKKRAATVLSALDMYTTGGANADVTASIKTLPGAQQVGEQEGLFVRGGEGYETKQYIDGMVVNNPYYASSPGIAARGRFAPSLFRGNVFSTGGYSAIYGQALSSVLLLESVDLPEKSEVSASITSVFLGAGTQQLTKNKKASYGFNYGYTNLTPYFALLSQKPDYFMVPQFQTADANFRVKTKSGGMIKYYSTFGTNQLGIRNADIDSLNLKDAFQLKNINWYNNITWRENLGKGWKLNAGFSFAINNDKIHQQLQDANNHSVVIGMPILDAKSFQLNNQQSYTQFRAVFEKKLTGLNVIRMGTDYWYNHQNLRYNNYTSIINNHYNAYFAEADVHVTNGLAAKIGGRAEYASLIQRWNIAPRLALALKTGKHAQMSAAYGIFYQTPENNYFIQYSAKLPQLNYMKATHYLVNYIKTTLLQTFRIEAYYKQYQQLVKTIPDTSTNGYGFAKGIELFWRDKKTFKNFDYWISYSYLNTERNYLNYPQTLQPGYTTPHTFNLVTKKFITSLKTGFNFTYTFATGRPYYNIQSVNTPPKYVLADEGKTPAYHNLGFSLNYLPNLGKPHAKTYVVWVVSVTNLLNNTQTFGYNYSANGMNKVAIHPPIKQFFFIGCFLSWGVDRSQDAINNNL</sequence>
<gene>
    <name evidence="2" type="ORF">LX80_02177</name>
</gene>
<evidence type="ECO:0000313" key="3">
    <source>
        <dbReference type="Proteomes" id="UP000249720"/>
    </source>
</evidence>
<proteinExistence type="predicted"/>
<dbReference type="SUPFAM" id="SSF56935">
    <property type="entry name" value="Porins"/>
    <property type="match status" value="1"/>
</dbReference>
<feature type="signal peptide" evidence="1">
    <location>
        <begin position="1"/>
        <end position="21"/>
    </location>
</feature>
<name>A0A2W7S294_9BACT</name>
<accession>A0A2W7S294</accession>
<comment type="caution">
    <text evidence="2">The sequence shown here is derived from an EMBL/GenBank/DDBJ whole genome shotgun (WGS) entry which is preliminary data.</text>
</comment>
<keyword evidence="1" id="KW-0732">Signal</keyword>